<evidence type="ECO:0000313" key="3">
    <source>
        <dbReference type="EMBL" id="ASA20553.1"/>
    </source>
</evidence>
<dbReference type="InterPro" id="IPR050154">
    <property type="entry name" value="UbiB_kinase"/>
</dbReference>
<gene>
    <name evidence="3" type="ORF">B9T62_06920</name>
</gene>
<dbReference type="CDD" id="cd05121">
    <property type="entry name" value="ABC1_ADCK3-like"/>
    <property type="match status" value="1"/>
</dbReference>
<keyword evidence="4" id="KW-1185">Reference proteome</keyword>
<dbReference type="Gene3D" id="1.10.510.10">
    <property type="entry name" value="Transferase(Phosphotransferase) domain 1"/>
    <property type="match status" value="1"/>
</dbReference>
<proteinExistence type="inferred from homology"/>
<dbReference type="Pfam" id="PF03109">
    <property type="entry name" value="ABC1"/>
    <property type="match status" value="1"/>
</dbReference>
<feature type="domain" description="Protein kinase" evidence="2">
    <location>
        <begin position="123"/>
        <end position="433"/>
    </location>
</feature>
<dbReference type="PANTHER" id="PTHR10566:SF113">
    <property type="entry name" value="PROTEIN ACTIVITY OF BC1 COMPLEX KINASE 7, CHLOROPLASTIC"/>
    <property type="match status" value="1"/>
</dbReference>
<dbReference type="GO" id="GO:0005524">
    <property type="term" value="F:ATP binding"/>
    <property type="evidence" value="ECO:0007669"/>
    <property type="project" value="InterPro"/>
</dbReference>
<dbReference type="KEGG" id="pdh:B9T62_06920"/>
<organism evidence="3 4">
    <name type="scientific">Paenibacillus donghaensis</name>
    <dbReference type="NCBI Taxonomy" id="414771"/>
    <lineage>
        <taxon>Bacteria</taxon>
        <taxon>Bacillati</taxon>
        <taxon>Bacillota</taxon>
        <taxon>Bacilli</taxon>
        <taxon>Bacillales</taxon>
        <taxon>Paenibacillaceae</taxon>
        <taxon>Paenibacillus</taxon>
    </lineage>
</organism>
<sequence length="571" mass="64813">MSEFFKLMKDVRFRRTMRMIFKFVWDFWWLGKQKYFISGRRLEAKTKALYRKQATYFTKTAMDMGGLIIKLGQHVSAQVDILPKEILDELSKLQDSVDSVDFAEIQQKVESELGVSISEIFAEFSTTPIAAASLGQVHRATLRTGEEVAVKVMRPGVEDIIAIDSKSIQIAVRLLKLQPKIAAFMDLDAVYDEFYDTVMDELDYQKEGRNAEEFQLQFIHREDIVVPGIHWSYTTSKVLTMEFLEGVKINDFAQLDAWGVDRTTLAKSLLEIFVEQILVEGFFHADPHPGNVLVQPDGTIALIDYGMVGRIADDMKTQMVALLMAVYLKDAHGAIDALTRLRFLRRNVDLEVFSRNLTLLFEQINGDTFDLNFVTSGDNAEELRDFLYSQPFQLPANTTFLGKAMATVYGLCLGLDPELDLIGTAKPYIQEVVLNDLRGSVFSTFVDEGKNLLKGILPTTKKFISAVDKMDSGDLRVKLSGSFEKKLIDTQNKNTQRIIATIIGAVSLLTAANLWNEVNHIVSYVLGTLGLLIMLSQLKTRERLRDVRHARQMKAMREHSRLEKPKFHSHK</sequence>
<reference evidence="3 4" key="1">
    <citation type="submission" date="2017-06" db="EMBL/GenBank/DDBJ databases">
        <title>Complete genome sequence of Paenibacillus donghaensis KCTC 13049T isolated from East Sea sediment, South Korea.</title>
        <authorList>
            <person name="Jung B.K."/>
            <person name="Hong S.-J."/>
            <person name="Shin J.-H."/>
        </authorList>
    </citation>
    <scope>NUCLEOTIDE SEQUENCE [LARGE SCALE GENOMIC DNA]</scope>
    <source>
        <strain evidence="3 4">KCTC 13049</strain>
    </source>
</reference>
<dbReference type="GO" id="GO:0004672">
    <property type="term" value="F:protein kinase activity"/>
    <property type="evidence" value="ECO:0007669"/>
    <property type="project" value="InterPro"/>
</dbReference>
<dbReference type="AlphaFoldDB" id="A0A2Z2KCA9"/>
<name>A0A2Z2KCA9_9BACL</name>
<evidence type="ECO:0000259" key="2">
    <source>
        <dbReference type="PROSITE" id="PS50011"/>
    </source>
</evidence>
<comment type="similarity">
    <text evidence="1">Belongs to the protein kinase superfamily. ADCK protein kinase family.</text>
</comment>
<evidence type="ECO:0000256" key="1">
    <source>
        <dbReference type="ARBA" id="ARBA00009670"/>
    </source>
</evidence>
<dbReference type="PANTHER" id="PTHR10566">
    <property type="entry name" value="CHAPERONE-ACTIVITY OF BC1 COMPLEX CABC1 -RELATED"/>
    <property type="match status" value="1"/>
</dbReference>
<evidence type="ECO:0000313" key="4">
    <source>
        <dbReference type="Proteomes" id="UP000249890"/>
    </source>
</evidence>
<protein>
    <recommendedName>
        <fullName evidence="2">Protein kinase domain-containing protein</fullName>
    </recommendedName>
</protein>
<accession>A0A2Z2KCA9</accession>
<dbReference type="EMBL" id="CP021780">
    <property type="protein sequence ID" value="ASA20553.1"/>
    <property type="molecule type" value="Genomic_DNA"/>
</dbReference>
<dbReference type="Proteomes" id="UP000249890">
    <property type="component" value="Chromosome"/>
</dbReference>
<dbReference type="InterPro" id="IPR000719">
    <property type="entry name" value="Prot_kinase_dom"/>
</dbReference>
<dbReference type="InterPro" id="IPR004147">
    <property type="entry name" value="ABC1_dom"/>
</dbReference>
<dbReference type="PROSITE" id="PS50011">
    <property type="entry name" value="PROTEIN_KINASE_DOM"/>
    <property type="match status" value="1"/>
</dbReference>
<dbReference type="SUPFAM" id="SSF56112">
    <property type="entry name" value="Protein kinase-like (PK-like)"/>
    <property type="match status" value="1"/>
</dbReference>
<dbReference type="InterPro" id="IPR011009">
    <property type="entry name" value="Kinase-like_dom_sf"/>
</dbReference>